<keyword evidence="1" id="KW-0472">Membrane</keyword>
<protein>
    <submittedName>
        <fullName evidence="3 4">Uncharacterized protein LOC104747696 isoform X1</fullName>
    </submittedName>
</protein>
<keyword evidence="1" id="KW-1133">Transmembrane helix</keyword>
<evidence type="ECO:0000313" key="4">
    <source>
        <dbReference type="RefSeq" id="XP_019092077.1"/>
    </source>
</evidence>
<organism evidence="2 4">
    <name type="scientific">Camelina sativa</name>
    <name type="common">False flax</name>
    <name type="synonym">Myagrum sativum</name>
    <dbReference type="NCBI Taxonomy" id="90675"/>
    <lineage>
        <taxon>Eukaryota</taxon>
        <taxon>Viridiplantae</taxon>
        <taxon>Streptophyta</taxon>
        <taxon>Embryophyta</taxon>
        <taxon>Tracheophyta</taxon>
        <taxon>Spermatophyta</taxon>
        <taxon>Magnoliopsida</taxon>
        <taxon>eudicotyledons</taxon>
        <taxon>Gunneridae</taxon>
        <taxon>Pentapetalae</taxon>
        <taxon>rosids</taxon>
        <taxon>malvids</taxon>
        <taxon>Brassicales</taxon>
        <taxon>Brassicaceae</taxon>
        <taxon>Camelineae</taxon>
        <taxon>Camelina</taxon>
    </lineage>
</organism>
<evidence type="ECO:0000256" key="1">
    <source>
        <dbReference type="SAM" id="Phobius"/>
    </source>
</evidence>
<dbReference type="RefSeq" id="XP_019092077.1">
    <property type="nucleotide sequence ID" value="XM_019236532.1"/>
</dbReference>
<proteinExistence type="predicted"/>
<reference evidence="2" key="1">
    <citation type="journal article" date="1997" name="Nucleic Acids Res.">
        <title>tRNAscan-SE: a program for improved detection of transfer RNA genes in genomic sequence.</title>
        <authorList>
            <person name="Lowe T.M."/>
            <person name="Eddy S.R."/>
        </authorList>
    </citation>
    <scope>NUCLEOTIDE SEQUENCE [LARGE SCALE GENOMIC DNA]</scope>
    <source>
        <strain evidence="2">r\DH55</strain>
    </source>
</reference>
<keyword evidence="2" id="KW-1185">Reference proteome</keyword>
<evidence type="ECO:0000313" key="3">
    <source>
        <dbReference type="RefSeq" id="XP_010467674.1"/>
    </source>
</evidence>
<gene>
    <name evidence="3 4" type="primary">LOC104747696</name>
</gene>
<reference evidence="3 4" key="3">
    <citation type="submission" date="2025-05" db="UniProtKB">
        <authorList>
            <consortium name="RefSeq"/>
        </authorList>
    </citation>
    <scope>IDENTIFICATION</scope>
    <source>
        <tissue evidence="3 4">Leaf</tissue>
    </source>
</reference>
<sequence length="156" mass="17349">MKNASIRRPQRRFTLSNLMISTKPLQSTGLLLPRGDLICSVNSGTRIIQSAVILLRRDYFDLGLFVSVWFDSAQNYLTGGLVSSSSSWWASIALTTVIILGVTVLIQLFQSCVVPAAKYEVGFNSFDNCYHSWSYSSHSFKSGKGYLQTQCFETAV</sequence>
<name>A0ABM1QZ89_CAMSA</name>
<feature type="transmembrane region" description="Helical" evidence="1">
    <location>
        <begin position="89"/>
        <end position="109"/>
    </location>
</feature>
<dbReference type="Proteomes" id="UP000694864">
    <property type="component" value="Chromosome 15"/>
</dbReference>
<dbReference type="RefSeq" id="XP_010467674.1">
    <property type="nucleotide sequence ID" value="XM_010469372.2"/>
</dbReference>
<evidence type="ECO:0000313" key="2">
    <source>
        <dbReference type="Proteomes" id="UP000694864"/>
    </source>
</evidence>
<accession>A0ABM1QZ89</accession>
<reference evidence="2" key="2">
    <citation type="journal article" date="2014" name="Nat. Commun.">
        <title>The emerging biofuel crop Camelina sativa retains a highly undifferentiated hexaploid genome structure.</title>
        <authorList>
            <person name="Kagale S."/>
            <person name="Koh C."/>
            <person name="Nixon J."/>
            <person name="Bollina V."/>
            <person name="Clarke W.E."/>
            <person name="Tuteja R."/>
            <person name="Spillane C."/>
            <person name="Robinson S.J."/>
            <person name="Links M.G."/>
            <person name="Clarke C."/>
            <person name="Higgins E.E."/>
            <person name="Huebert T."/>
            <person name="Sharpe A.G."/>
            <person name="Parkin I.A."/>
        </authorList>
    </citation>
    <scope>NUCLEOTIDE SEQUENCE [LARGE SCALE GENOMIC DNA]</scope>
    <source>
        <strain evidence="2">r\DH55</strain>
    </source>
</reference>
<dbReference type="GeneID" id="104747696"/>
<keyword evidence="1" id="KW-0812">Transmembrane</keyword>